<reference evidence="2 3" key="1">
    <citation type="submission" date="2018-08" db="EMBL/GenBank/DDBJ databases">
        <title>Segz_1, Complete genome sequences of 3 novel enterobacteria, Pakpunavirus like phages.</title>
        <authorList>
            <person name="Yuan S."/>
            <person name="Ma Y."/>
            <person name="Liu Q."/>
        </authorList>
    </citation>
    <scope>NUCLEOTIDE SEQUENCE [LARGE SCALE GENOMIC DNA]</scope>
</reference>
<proteinExistence type="predicted"/>
<evidence type="ECO:0000313" key="3">
    <source>
        <dbReference type="Proteomes" id="UP000289360"/>
    </source>
</evidence>
<organism evidence="2 3">
    <name type="scientific">Salmonella phage Segz_1</name>
    <dbReference type="NCBI Taxonomy" id="2419756"/>
    <lineage>
        <taxon>Viruses</taxon>
        <taxon>Duplodnaviria</taxon>
        <taxon>Heunggongvirae</taxon>
        <taxon>Uroviricota</taxon>
        <taxon>Caudoviricetes</taxon>
        <taxon>Segzyvirus</taxon>
        <taxon>Segzyvirus segz1</taxon>
    </lineage>
</organism>
<keyword evidence="3" id="KW-1185">Reference proteome</keyword>
<evidence type="ECO:0000313" key="2">
    <source>
        <dbReference type="EMBL" id="QAX98724.1"/>
    </source>
</evidence>
<sequence>MKSINRNKMPSLARLSHLFIISADGTIKRRMAAGNRAAGSNAERNLCGSDYTCITVDGVRYLTHRVIWYFFTGEEPDYLDHINRNKKDNRLCNLRPVSATGNRSNTDLMNSNTTGYIGVYWYHYKGTPRWRAACNDKHLGYYRSLVSAVKAYNRYVIGVYGDEALAKVEHNKRMIKESFGIEL</sequence>
<accession>A0A411BAR9</accession>
<evidence type="ECO:0000259" key="1">
    <source>
        <dbReference type="Pfam" id="PF13392"/>
    </source>
</evidence>
<dbReference type="EMBL" id="MH791402">
    <property type="protein sequence ID" value="QAX98724.1"/>
    <property type="molecule type" value="Genomic_DNA"/>
</dbReference>
<dbReference type="Proteomes" id="UP000289360">
    <property type="component" value="Segment"/>
</dbReference>
<dbReference type="Gene3D" id="3.90.75.20">
    <property type="match status" value="1"/>
</dbReference>
<gene>
    <name evidence="2" type="ORF">Segz_75</name>
</gene>
<dbReference type="InterPro" id="IPR044925">
    <property type="entry name" value="His-Me_finger_sf"/>
</dbReference>
<dbReference type="Pfam" id="PF13392">
    <property type="entry name" value="HNH_3"/>
    <property type="match status" value="1"/>
</dbReference>
<name>A0A411BAR9_9CAUD</name>
<dbReference type="SUPFAM" id="SSF54060">
    <property type="entry name" value="His-Me finger endonucleases"/>
    <property type="match status" value="1"/>
</dbReference>
<feature type="domain" description="HNH nuclease" evidence="1">
    <location>
        <begin position="61"/>
        <end position="102"/>
    </location>
</feature>
<protein>
    <recommendedName>
        <fullName evidence="1">HNH nuclease domain-containing protein</fullName>
    </recommendedName>
</protein>
<dbReference type="InterPro" id="IPR003615">
    <property type="entry name" value="HNH_nuc"/>
</dbReference>